<dbReference type="PANTHER" id="PTHR43000">
    <property type="entry name" value="DTDP-D-GLUCOSE 4,6-DEHYDRATASE-RELATED"/>
    <property type="match status" value="1"/>
</dbReference>
<dbReference type="InterPro" id="IPR036291">
    <property type="entry name" value="NAD(P)-bd_dom_sf"/>
</dbReference>
<dbReference type="InterPro" id="IPR016040">
    <property type="entry name" value="NAD(P)-bd_dom"/>
</dbReference>
<gene>
    <name evidence="2" type="ORF">METZ01_LOCUS192761</name>
</gene>
<dbReference type="SUPFAM" id="SSF51735">
    <property type="entry name" value="NAD(P)-binding Rossmann-fold domains"/>
    <property type="match status" value="1"/>
</dbReference>
<evidence type="ECO:0000259" key="1">
    <source>
        <dbReference type="Pfam" id="PF16363"/>
    </source>
</evidence>
<proteinExistence type="predicted"/>
<name>A0A382DQP1_9ZZZZ</name>
<accession>A0A382DQP1</accession>
<feature type="domain" description="NAD(P)-binding" evidence="1">
    <location>
        <begin position="12"/>
        <end position="325"/>
    </location>
</feature>
<dbReference type="Pfam" id="PF16363">
    <property type="entry name" value="GDP_Man_Dehyd"/>
    <property type="match status" value="1"/>
</dbReference>
<dbReference type="AlphaFoldDB" id="A0A382DQP1"/>
<dbReference type="EMBL" id="UINC01040270">
    <property type="protein sequence ID" value="SVB39907.1"/>
    <property type="molecule type" value="Genomic_DNA"/>
</dbReference>
<sequence length="340" mass="38814">MKSKFWANKNVFITGINGFVGGNLANVLIRNGANVYGLMRNDNKKTFLFYMNFNKKVIIVNGEITNKELLRSFFIENKIDICFHLAAQVEVGIAAEYPFLTWETNIRGTYTLLEAIRESSVDMSAIVIASSDKAYGEYPIEKMPYREDYPLKPIYPYGTSKACADLIAQTYSTELFKMPIIITRFTNIYGPGQLNFSALIPDAIRCALGYDNFLPRSNGNSIRDFLFVEDVSELYCDIAKALSNNSKTLKGQVFNAGTNNGKTVKYIIEKIYNKLNNKKGLENILYLFKNNIEVIGEITSQVMTYEKVEKYFGWRPKTTFDEGLDLTIDWYIKYLKSIKS</sequence>
<dbReference type="Gene3D" id="3.40.50.720">
    <property type="entry name" value="NAD(P)-binding Rossmann-like Domain"/>
    <property type="match status" value="1"/>
</dbReference>
<protein>
    <recommendedName>
        <fullName evidence="1">NAD(P)-binding domain-containing protein</fullName>
    </recommendedName>
</protein>
<organism evidence="2">
    <name type="scientific">marine metagenome</name>
    <dbReference type="NCBI Taxonomy" id="408172"/>
    <lineage>
        <taxon>unclassified sequences</taxon>
        <taxon>metagenomes</taxon>
        <taxon>ecological metagenomes</taxon>
    </lineage>
</organism>
<evidence type="ECO:0000313" key="2">
    <source>
        <dbReference type="EMBL" id="SVB39907.1"/>
    </source>
</evidence>
<reference evidence="2" key="1">
    <citation type="submission" date="2018-05" db="EMBL/GenBank/DDBJ databases">
        <authorList>
            <person name="Lanie J.A."/>
            <person name="Ng W.-L."/>
            <person name="Kazmierczak K.M."/>
            <person name="Andrzejewski T.M."/>
            <person name="Davidsen T.M."/>
            <person name="Wayne K.J."/>
            <person name="Tettelin H."/>
            <person name="Glass J.I."/>
            <person name="Rusch D."/>
            <person name="Podicherti R."/>
            <person name="Tsui H.-C.T."/>
            <person name="Winkler M.E."/>
        </authorList>
    </citation>
    <scope>NUCLEOTIDE SEQUENCE</scope>
</reference>